<dbReference type="PANTHER" id="PTHR43790">
    <property type="entry name" value="CARBOHYDRATE TRANSPORT ATP-BINDING PROTEIN MG119-RELATED"/>
    <property type="match status" value="1"/>
</dbReference>
<evidence type="ECO:0000256" key="6">
    <source>
        <dbReference type="ARBA" id="ARBA00022840"/>
    </source>
</evidence>
<dbReference type="EC" id="7.6.2.13" evidence="8"/>
<dbReference type="Pfam" id="PF00005">
    <property type="entry name" value="ABC_tran"/>
    <property type="match status" value="2"/>
</dbReference>
<evidence type="ECO:0000256" key="9">
    <source>
        <dbReference type="ARBA" id="ARBA00034076"/>
    </source>
</evidence>
<evidence type="ECO:0000256" key="5">
    <source>
        <dbReference type="ARBA" id="ARBA00022741"/>
    </source>
</evidence>
<evidence type="ECO:0000256" key="8">
    <source>
        <dbReference type="ARBA" id="ARBA00023798"/>
    </source>
</evidence>
<evidence type="ECO:0000313" key="11">
    <source>
        <dbReference type="EMBL" id="MBC5740840.1"/>
    </source>
</evidence>
<name>A0ABR7I2U8_9FIRM</name>
<comment type="subcellular location">
    <subcellularLocation>
        <location evidence="1">Cell inner membrane</location>
        <topology evidence="1">Peripheral membrane protein</topology>
    </subcellularLocation>
</comment>
<comment type="catalytic activity">
    <reaction evidence="9">
        <text>ATP + H2O + (2R,4S)-2-methyl-2,3,3,4-tetrahydroxytetrahydrofuran-[AI-2-binding protein]Side 1 = ADP + phosphate + (2R,4S)-2-methyl-2,3,3,4-tetrahydroxytetrahydrofuranSide 2 + [AI-2-binding protein]Side 1.</text>
        <dbReference type="EC" id="7.6.2.13"/>
    </reaction>
</comment>
<accession>A0ABR7I2U8</accession>
<feature type="domain" description="ABC transporter" evidence="10">
    <location>
        <begin position="8"/>
        <end position="243"/>
    </location>
</feature>
<keyword evidence="12" id="KW-1185">Reference proteome</keyword>
<comment type="caution">
    <text evidence="11">The sequence shown here is derived from an EMBL/GenBank/DDBJ whole genome shotgun (WGS) entry which is preliminary data.</text>
</comment>
<feature type="domain" description="ABC transporter" evidence="10">
    <location>
        <begin position="253"/>
        <end position="496"/>
    </location>
</feature>
<evidence type="ECO:0000256" key="7">
    <source>
        <dbReference type="ARBA" id="ARBA00023747"/>
    </source>
</evidence>
<comment type="subunit">
    <text evidence="3">The complex is composed of two ATP-binding proteins (LsrA), two transmembrane proteins (LsrC and LsrD) and a solute-binding protein (LsrB).</text>
</comment>
<dbReference type="InterPro" id="IPR017871">
    <property type="entry name" value="ABC_transporter-like_CS"/>
</dbReference>
<dbReference type="SMART" id="SM00382">
    <property type="entry name" value="AAA"/>
    <property type="match status" value="2"/>
</dbReference>
<dbReference type="GO" id="GO:0005524">
    <property type="term" value="F:ATP binding"/>
    <property type="evidence" value="ECO:0007669"/>
    <property type="project" value="UniProtKB-KW"/>
</dbReference>
<comment type="similarity">
    <text evidence="2">Belongs to the ABC transporter superfamily. AI-2 autoinducer porter (TC 3.A.1.2.8) family.</text>
</comment>
<dbReference type="PROSITE" id="PS50893">
    <property type="entry name" value="ABC_TRANSPORTER_2"/>
    <property type="match status" value="2"/>
</dbReference>
<evidence type="ECO:0000256" key="1">
    <source>
        <dbReference type="ARBA" id="ARBA00004417"/>
    </source>
</evidence>
<dbReference type="InterPro" id="IPR027417">
    <property type="entry name" value="P-loop_NTPase"/>
</dbReference>
<dbReference type="InterPro" id="IPR003593">
    <property type="entry name" value="AAA+_ATPase"/>
</dbReference>
<dbReference type="InterPro" id="IPR050107">
    <property type="entry name" value="ABC_carbohydrate_import_ATPase"/>
</dbReference>
<evidence type="ECO:0000256" key="4">
    <source>
        <dbReference type="ARBA" id="ARBA00019459"/>
    </source>
</evidence>
<dbReference type="PROSITE" id="PS00211">
    <property type="entry name" value="ABC_TRANSPORTER_1"/>
    <property type="match status" value="1"/>
</dbReference>
<organism evidence="11 12">
    <name type="scientific">Blautia intestinalis</name>
    <dbReference type="NCBI Taxonomy" id="2763028"/>
    <lineage>
        <taxon>Bacteria</taxon>
        <taxon>Bacillati</taxon>
        <taxon>Bacillota</taxon>
        <taxon>Clostridia</taxon>
        <taxon>Lachnospirales</taxon>
        <taxon>Lachnospiraceae</taxon>
        <taxon>Blautia</taxon>
    </lineage>
</organism>
<comment type="function">
    <text evidence="7">Part of the ABC transporter complex LsrABCD involved in autoinducer 2 (AI-2) import. Responsible for energy coupling to the transport system.</text>
</comment>
<proteinExistence type="inferred from homology"/>
<dbReference type="Gene3D" id="3.40.50.300">
    <property type="entry name" value="P-loop containing nucleotide triphosphate hydrolases"/>
    <property type="match status" value="2"/>
</dbReference>
<gene>
    <name evidence="11" type="ORF">H8Z79_10325</name>
</gene>
<dbReference type="CDD" id="cd03216">
    <property type="entry name" value="ABC_Carb_Monos_I"/>
    <property type="match status" value="1"/>
</dbReference>
<dbReference type="SUPFAM" id="SSF52540">
    <property type="entry name" value="P-loop containing nucleoside triphosphate hydrolases"/>
    <property type="match status" value="2"/>
</dbReference>
<protein>
    <recommendedName>
        <fullName evidence="4">Autoinducer 2 import ATP-binding protein LsrA</fullName>
        <ecNumber evidence="8">7.6.2.13</ecNumber>
    </recommendedName>
</protein>
<dbReference type="RefSeq" id="WP_118039909.1">
    <property type="nucleotide sequence ID" value="NZ_JACOQE010000005.1"/>
</dbReference>
<keyword evidence="5" id="KW-0547">Nucleotide-binding</keyword>
<evidence type="ECO:0000256" key="2">
    <source>
        <dbReference type="ARBA" id="ARBA00009404"/>
    </source>
</evidence>
<reference evidence="11 12" key="1">
    <citation type="submission" date="2020-08" db="EMBL/GenBank/DDBJ databases">
        <title>Genome public.</title>
        <authorList>
            <person name="Liu C."/>
            <person name="Sun Q."/>
        </authorList>
    </citation>
    <scope>NUCLEOTIDE SEQUENCE [LARGE SCALE GENOMIC DNA]</scope>
    <source>
        <strain evidence="11 12">27-44</strain>
    </source>
</reference>
<dbReference type="PANTHER" id="PTHR43790:SF2">
    <property type="entry name" value="AUTOINDUCER 2 IMPORT ATP-BINDING PROTEIN LSRA"/>
    <property type="match status" value="1"/>
</dbReference>
<keyword evidence="6 11" id="KW-0067">ATP-binding</keyword>
<dbReference type="Proteomes" id="UP000633936">
    <property type="component" value="Unassembled WGS sequence"/>
</dbReference>
<evidence type="ECO:0000259" key="10">
    <source>
        <dbReference type="PROSITE" id="PS50893"/>
    </source>
</evidence>
<sequence>MDGQKYVLKTDKIYKSFGGNHVLKGIDFELKEGEIQALLGINGAGKSTLIKIISGALSQDQGKVIIDGERTKNLTPAKAQALGVATIYQETSLYPQLSVLENLFVGKRLKKNFQLDWKRMEEIAEQTFQRLGVKINLYEKMANLGKASAQLVEIAKALSMDAKILIMDEPTASLSKQETEMLFNIVRKLKEEGTSIIYISHRMEEIFQITDRVTVMRDGKIIGTKETKDATTDWVTNSMLGKEVDKELDKKDRKTGEVLLDVKGLTKANIFQNISFQVHRGEIVVLSGLVGAGRTEVMRAIFGIDPYDSGEITFKGEPIKKHTWDVIQQGIVMVPEDRGRQGLVKEISAAENMVLAAFPTLSKHGFRDKKKEAQRVEEQVKGLLLNPPTAKLDGGSYSGGNQQKVVIGKWLNTDPELLILDEPTCGVDVGAKMEIYRLIIKLAEEGRGILIVSSDIEETQMIADRIIVMRQGMIAGELTEDFEKNAILGMALAGKEA</sequence>
<dbReference type="CDD" id="cd03215">
    <property type="entry name" value="ABC_Carb_Monos_II"/>
    <property type="match status" value="1"/>
</dbReference>
<evidence type="ECO:0000256" key="3">
    <source>
        <dbReference type="ARBA" id="ARBA00011262"/>
    </source>
</evidence>
<dbReference type="InterPro" id="IPR003439">
    <property type="entry name" value="ABC_transporter-like_ATP-bd"/>
</dbReference>
<evidence type="ECO:0000313" key="12">
    <source>
        <dbReference type="Proteomes" id="UP000633936"/>
    </source>
</evidence>
<dbReference type="EMBL" id="JACOQE010000005">
    <property type="protein sequence ID" value="MBC5740840.1"/>
    <property type="molecule type" value="Genomic_DNA"/>
</dbReference>